<feature type="domain" description="IF rod" evidence="4">
    <location>
        <begin position="16"/>
        <end position="121"/>
    </location>
</feature>
<dbReference type="PANTHER" id="PTHR45616:SF5">
    <property type="entry name" value="KERATIN, TYPE II CYTOSKELETAL 74"/>
    <property type="match status" value="1"/>
</dbReference>
<organism evidence="5 6">
    <name type="scientific">Apodemus speciosus</name>
    <name type="common">Large Japanese field mouse</name>
    <dbReference type="NCBI Taxonomy" id="105296"/>
    <lineage>
        <taxon>Eukaryota</taxon>
        <taxon>Metazoa</taxon>
        <taxon>Chordata</taxon>
        <taxon>Craniata</taxon>
        <taxon>Vertebrata</taxon>
        <taxon>Euteleostomi</taxon>
        <taxon>Mammalia</taxon>
        <taxon>Eutheria</taxon>
        <taxon>Euarchontoglires</taxon>
        <taxon>Glires</taxon>
        <taxon>Rodentia</taxon>
        <taxon>Myomorpha</taxon>
        <taxon>Muroidea</taxon>
        <taxon>Muridae</taxon>
        <taxon>Murinae</taxon>
        <taxon>Apodemus</taxon>
    </lineage>
</organism>
<keyword evidence="1" id="KW-0416">Keratin</keyword>
<evidence type="ECO:0000313" key="6">
    <source>
        <dbReference type="Proteomes" id="UP001623349"/>
    </source>
</evidence>
<dbReference type="PRINTS" id="PR01276">
    <property type="entry name" value="TYPE2KERATIN"/>
</dbReference>
<dbReference type="Proteomes" id="UP001623349">
    <property type="component" value="Unassembled WGS sequence"/>
</dbReference>
<evidence type="ECO:0000313" key="5">
    <source>
        <dbReference type="EMBL" id="GAB1299889.1"/>
    </source>
</evidence>
<keyword evidence="6" id="KW-1185">Reference proteome</keyword>
<dbReference type="InterPro" id="IPR003054">
    <property type="entry name" value="Keratin_II"/>
</dbReference>
<accession>A0ABQ0FKW7</accession>
<evidence type="ECO:0000256" key="3">
    <source>
        <dbReference type="ARBA" id="ARBA00023054"/>
    </source>
</evidence>
<proteinExistence type="predicted"/>
<gene>
    <name evidence="5" type="ORF">APTSU1_001512600</name>
</gene>
<dbReference type="EMBL" id="BAAFST010000015">
    <property type="protein sequence ID" value="GAB1299889.1"/>
    <property type="molecule type" value="Genomic_DNA"/>
</dbReference>
<dbReference type="SUPFAM" id="SSF64593">
    <property type="entry name" value="Intermediate filament protein, coiled coil region"/>
    <property type="match status" value="1"/>
</dbReference>
<dbReference type="Gene3D" id="1.20.5.1160">
    <property type="entry name" value="Vasodilator-stimulated phosphoprotein"/>
    <property type="match status" value="1"/>
</dbReference>
<dbReference type="Pfam" id="PF00038">
    <property type="entry name" value="Filament"/>
    <property type="match status" value="1"/>
</dbReference>
<keyword evidence="2" id="KW-0403">Intermediate filament</keyword>
<evidence type="ECO:0000256" key="1">
    <source>
        <dbReference type="ARBA" id="ARBA00022744"/>
    </source>
</evidence>
<dbReference type="PANTHER" id="PTHR45616">
    <property type="entry name" value="GATA-TYPE DOMAIN-CONTAINING PROTEIN"/>
    <property type="match status" value="1"/>
</dbReference>
<dbReference type="PROSITE" id="PS51842">
    <property type="entry name" value="IF_ROD_2"/>
    <property type="match status" value="1"/>
</dbReference>
<dbReference type="InterPro" id="IPR039008">
    <property type="entry name" value="IF_rod_dom"/>
</dbReference>
<evidence type="ECO:0000256" key="2">
    <source>
        <dbReference type="ARBA" id="ARBA00022754"/>
    </source>
</evidence>
<protein>
    <submittedName>
        <fullName evidence="5">Keratin, type II cytoskeletal 74</fullName>
    </submittedName>
</protein>
<comment type="caution">
    <text evidence="5">The sequence shown here is derived from an EMBL/GenBank/DDBJ whole genome shotgun (WGS) entry which is preliminary data.</text>
</comment>
<evidence type="ECO:0000259" key="4">
    <source>
        <dbReference type="PROSITE" id="PS51842"/>
    </source>
</evidence>
<name>A0ABQ0FKW7_APOSI</name>
<reference evidence="5 6" key="1">
    <citation type="submission" date="2024-08" db="EMBL/GenBank/DDBJ databases">
        <title>The draft genome of Apodemus speciosus.</title>
        <authorList>
            <person name="Nabeshima K."/>
            <person name="Suzuki S."/>
            <person name="Onuma M."/>
        </authorList>
    </citation>
    <scope>NUCLEOTIDE SEQUENCE [LARGE SCALE GENOMIC DNA]</scope>
    <source>
        <strain evidence="5">IB14-021</strain>
    </source>
</reference>
<keyword evidence="3" id="KW-0175">Coiled coil</keyword>
<sequence>MVYVYGAHLCGFGFQVRFLEQQNQVLQSKWELLQQLDLNNSKRSLEPVYEAHISSLCKQLETLSRERVWLDSGPRNTREVVEDYKKRYEVEITQHTAVENELVLLKKARPEGDCPALDSCQ</sequence>